<accession>A0ABV6MFF1</accession>
<protein>
    <submittedName>
        <fullName evidence="2">DUF5753 domain-containing protein</fullName>
    </submittedName>
</protein>
<comment type="caution">
    <text evidence="2">The sequence shown here is derived from an EMBL/GenBank/DDBJ whole genome shotgun (WGS) entry which is preliminary data.</text>
</comment>
<dbReference type="Pfam" id="PF19054">
    <property type="entry name" value="DUF5753"/>
    <property type="match status" value="1"/>
</dbReference>
<sequence>MRHMEGEQTPMLRIDNLLREHATRQLVLNDKPPIRYTAILEESVLSRPIGGPMVLQAQLEQLTRLVALPHLTVLVLPSQSGPHQGMDGPFTVCRMQRPNPPVALLDQLAGRAVVEASAAERYDTAFDNLKSLALDPAQSLELITKTAEHIA</sequence>
<reference evidence="2 3" key="1">
    <citation type="submission" date="2024-09" db="EMBL/GenBank/DDBJ databases">
        <authorList>
            <person name="Sun Q."/>
            <person name="Mori K."/>
        </authorList>
    </citation>
    <scope>NUCLEOTIDE SEQUENCE [LARGE SCALE GENOMIC DNA]</scope>
    <source>
        <strain evidence="2 3">TBRC 3947</strain>
    </source>
</reference>
<organism evidence="2 3">
    <name type="scientific">Phytohabitans kaempferiae</name>
    <dbReference type="NCBI Taxonomy" id="1620943"/>
    <lineage>
        <taxon>Bacteria</taxon>
        <taxon>Bacillati</taxon>
        <taxon>Actinomycetota</taxon>
        <taxon>Actinomycetes</taxon>
        <taxon>Micromonosporales</taxon>
        <taxon>Micromonosporaceae</taxon>
    </lineage>
</organism>
<feature type="domain" description="DUF5753" evidence="1">
    <location>
        <begin position="9"/>
        <end position="144"/>
    </location>
</feature>
<dbReference type="Proteomes" id="UP001589867">
    <property type="component" value="Unassembled WGS sequence"/>
</dbReference>
<keyword evidence="3" id="KW-1185">Reference proteome</keyword>
<dbReference type="EMBL" id="JBHLUH010000081">
    <property type="protein sequence ID" value="MFC0533319.1"/>
    <property type="molecule type" value="Genomic_DNA"/>
</dbReference>
<dbReference type="RefSeq" id="WP_377260892.1">
    <property type="nucleotide sequence ID" value="NZ_JBHLUH010000081.1"/>
</dbReference>
<name>A0ABV6MFF1_9ACTN</name>
<dbReference type="InterPro" id="IPR043917">
    <property type="entry name" value="DUF5753"/>
</dbReference>
<evidence type="ECO:0000313" key="3">
    <source>
        <dbReference type="Proteomes" id="UP001589867"/>
    </source>
</evidence>
<evidence type="ECO:0000259" key="1">
    <source>
        <dbReference type="Pfam" id="PF19054"/>
    </source>
</evidence>
<proteinExistence type="predicted"/>
<gene>
    <name evidence="2" type="ORF">ACFFIA_37500</name>
</gene>
<evidence type="ECO:0000313" key="2">
    <source>
        <dbReference type="EMBL" id="MFC0533319.1"/>
    </source>
</evidence>